<dbReference type="AlphaFoldDB" id="A0A940WL09"/>
<comment type="caution">
    <text evidence="2">The sequence shown here is derived from an EMBL/GenBank/DDBJ whole genome shotgun (WGS) entry which is preliminary data.</text>
</comment>
<evidence type="ECO:0000313" key="3">
    <source>
        <dbReference type="Proteomes" id="UP000674234"/>
    </source>
</evidence>
<dbReference type="PROSITE" id="PS51257">
    <property type="entry name" value="PROKAR_LIPOPROTEIN"/>
    <property type="match status" value="1"/>
</dbReference>
<evidence type="ECO:0008006" key="4">
    <source>
        <dbReference type="Google" id="ProtNLM"/>
    </source>
</evidence>
<keyword evidence="3" id="KW-1185">Reference proteome</keyword>
<proteinExistence type="predicted"/>
<evidence type="ECO:0000256" key="1">
    <source>
        <dbReference type="SAM" id="MobiDB-lite"/>
    </source>
</evidence>
<dbReference type="EMBL" id="JAFCNB010000020">
    <property type="protein sequence ID" value="MBP2707461.1"/>
    <property type="molecule type" value="Genomic_DNA"/>
</dbReference>
<name>A0A940WL09_9ACTN</name>
<accession>A0A940WL09</accession>
<feature type="region of interest" description="Disordered" evidence="1">
    <location>
        <begin position="214"/>
        <end position="248"/>
    </location>
</feature>
<gene>
    <name evidence="2" type="ORF">JOL79_27125</name>
</gene>
<dbReference type="Proteomes" id="UP000674234">
    <property type="component" value="Unassembled WGS sequence"/>
</dbReference>
<reference evidence="2" key="1">
    <citation type="submission" date="2021-02" db="EMBL/GenBank/DDBJ databases">
        <title>Draft genome sequence of Microbispora sp. RL4-1S isolated from rice leaves in Thailand.</title>
        <authorList>
            <person name="Muangham S."/>
            <person name="Duangmal K."/>
        </authorList>
    </citation>
    <scope>NUCLEOTIDE SEQUENCE</scope>
    <source>
        <strain evidence="2">RL4-1S</strain>
    </source>
</reference>
<dbReference type="SUPFAM" id="SSF53474">
    <property type="entry name" value="alpha/beta-Hydrolases"/>
    <property type="match status" value="1"/>
</dbReference>
<evidence type="ECO:0000313" key="2">
    <source>
        <dbReference type="EMBL" id="MBP2707461.1"/>
    </source>
</evidence>
<dbReference type="InterPro" id="IPR029058">
    <property type="entry name" value="AB_hydrolase_fold"/>
</dbReference>
<sequence length="311" mass="33407">MRIRGVVAWLAALSAVVAACVLWAPASWAGTHKYRPVIFVHGFSGSGAQFETQARRLTGNGYPIGLIESHDYDSLFQINTREQVYAGLDARTDRLLAASRADKVDLLTHSLGTGLMQEYLRSSPQRAAKVAHYVNLDGSSSADQPGGVPTLAVWGEGSPDRQVGGAVNVRFPDQSHTQVVSSEETFAKFFEFFTGRRPRTTDVQEERGNIRLSRPLAGLGGSRPRLPIPARHTYGTGRPPAKLGSDPEGCRARRHAVVESARGAVSGLLSIRFPGPLAEPAVPISRQRALHGLCRQAGFAGGQGLGILVPR</sequence>
<organism evidence="2 3">
    <name type="scientific">Microbispora oryzae</name>
    <dbReference type="NCBI Taxonomy" id="2806554"/>
    <lineage>
        <taxon>Bacteria</taxon>
        <taxon>Bacillati</taxon>
        <taxon>Actinomycetota</taxon>
        <taxon>Actinomycetes</taxon>
        <taxon>Streptosporangiales</taxon>
        <taxon>Streptosporangiaceae</taxon>
        <taxon>Microbispora</taxon>
    </lineage>
</organism>
<dbReference type="RefSeq" id="WP_210158732.1">
    <property type="nucleotide sequence ID" value="NZ_JAFCNB010000020.1"/>
</dbReference>
<protein>
    <recommendedName>
        <fullName evidence="4">Alpha/beta hydrolase</fullName>
    </recommendedName>
</protein>
<dbReference type="Gene3D" id="3.40.50.1820">
    <property type="entry name" value="alpha/beta hydrolase"/>
    <property type="match status" value="1"/>
</dbReference>